<reference evidence="2 3" key="1">
    <citation type="submission" date="2024-05" db="EMBL/GenBank/DDBJ databases">
        <title>A draft genome resource for the thread blight pathogen Marasmius tenuissimus strain MS-2.</title>
        <authorList>
            <person name="Yulfo-Soto G.E."/>
            <person name="Baruah I.K."/>
            <person name="Amoako-Attah I."/>
            <person name="Bukari Y."/>
            <person name="Meinhardt L.W."/>
            <person name="Bailey B.A."/>
            <person name="Cohen S.P."/>
        </authorList>
    </citation>
    <scope>NUCLEOTIDE SEQUENCE [LARGE SCALE GENOMIC DNA]</scope>
    <source>
        <strain evidence="2 3">MS-2</strain>
    </source>
</reference>
<evidence type="ECO:0000256" key="1">
    <source>
        <dbReference type="SAM" id="MobiDB-lite"/>
    </source>
</evidence>
<name>A0ABR2ZHS1_9AGAR</name>
<feature type="region of interest" description="Disordered" evidence="1">
    <location>
        <begin position="1"/>
        <end position="22"/>
    </location>
</feature>
<sequence length="562" mass="63109">MASSSRFAEALGTNDVPSKEEMDEIQAMIRDPEDEIRRIDEVISRLQARRAIRQQFVDECRKLVSPSRRLPRELWGEVFVHCLPEKHLPVRSTTEAPLLLTTVCRSWREIALSTPRLWNSIHLFLPTSTEYRHSAFSFMLKGRQEGLSLWLERSGSLPLQISLAMNPLPATADARVLQYNCSGLVKVIASYCRRLMTLSLCHIHPQILDPLRHLSAEDLPLLRRFYEFGSPVDGSLYAVGHSQTPLLQVIGKSISLRELRVCIVGGNSLLDPSVRWNHLRALQVAITERAVDGLDVFRTLVEACPQLSGLTLFFSQMENGQHWSSVGAIHPRPWSHLQRLNLAIRGHFSVAFESAVLNMFETITTPALRHLSLYLSPSNVLRDRNSSLPFRNLITRSHCALSSLELNMHLGTGFHISLDNSTSLTTLSLCSPTWDPRTYPSNPSFETHFKAVVETLTPSNNSTWYPNVERLVLRSCPPGQALALINLLEARARATRLKSFTADFGWVSPTQAKVLASALALAESRDLGIKIAWHYNVVADPVYLDDPHLYSTGGRGFPSFDV</sequence>
<dbReference type="Proteomes" id="UP001437256">
    <property type="component" value="Unassembled WGS sequence"/>
</dbReference>
<evidence type="ECO:0000313" key="3">
    <source>
        <dbReference type="Proteomes" id="UP001437256"/>
    </source>
</evidence>
<accession>A0ABR2ZHS1</accession>
<evidence type="ECO:0000313" key="2">
    <source>
        <dbReference type="EMBL" id="KAL0060273.1"/>
    </source>
</evidence>
<comment type="caution">
    <text evidence="2">The sequence shown here is derived from an EMBL/GenBank/DDBJ whole genome shotgun (WGS) entry which is preliminary data.</text>
</comment>
<dbReference type="Gene3D" id="1.20.1280.50">
    <property type="match status" value="1"/>
</dbReference>
<dbReference type="SUPFAM" id="SSF52047">
    <property type="entry name" value="RNI-like"/>
    <property type="match status" value="1"/>
</dbReference>
<gene>
    <name evidence="2" type="ORF">AAF712_012936</name>
</gene>
<proteinExistence type="predicted"/>
<protein>
    <recommendedName>
        <fullName evidence="4">F-box domain-containing protein</fullName>
    </recommendedName>
</protein>
<dbReference type="EMBL" id="JBBXMP010000183">
    <property type="protein sequence ID" value="KAL0060273.1"/>
    <property type="molecule type" value="Genomic_DNA"/>
</dbReference>
<evidence type="ECO:0008006" key="4">
    <source>
        <dbReference type="Google" id="ProtNLM"/>
    </source>
</evidence>
<organism evidence="2 3">
    <name type="scientific">Marasmius tenuissimus</name>
    <dbReference type="NCBI Taxonomy" id="585030"/>
    <lineage>
        <taxon>Eukaryota</taxon>
        <taxon>Fungi</taxon>
        <taxon>Dikarya</taxon>
        <taxon>Basidiomycota</taxon>
        <taxon>Agaricomycotina</taxon>
        <taxon>Agaricomycetes</taxon>
        <taxon>Agaricomycetidae</taxon>
        <taxon>Agaricales</taxon>
        <taxon>Marasmiineae</taxon>
        <taxon>Marasmiaceae</taxon>
        <taxon>Marasmius</taxon>
    </lineage>
</organism>
<keyword evidence="3" id="KW-1185">Reference proteome</keyword>